<evidence type="ECO:0000313" key="1">
    <source>
        <dbReference type="EMBL" id="AUH63829.1"/>
    </source>
</evidence>
<keyword evidence="2" id="KW-1185">Reference proteome</keyword>
<protein>
    <submittedName>
        <fullName evidence="1">Uncharacterized protein</fullName>
    </submittedName>
</protein>
<dbReference type="RefSeq" id="WP_101751870.1">
    <property type="nucleotide sequence ID" value="NZ_CP025430.1"/>
</dbReference>
<dbReference type="Proteomes" id="UP000234530">
    <property type="component" value="Chromosome"/>
</dbReference>
<reference evidence="1 2" key="1">
    <citation type="journal article" date="2013" name="Antonie Van Leeuwenhoek">
        <title>Paracoccus zhejiangensis sp. nov., isolated from activated sludge in wastewater-treatment system.</title>
        <authorList>
            <person name="Wu Z.G."/>
            <person name="Zhang D.F."/>
            <person name="Liu Y.L."/>
            <person name="Wang F."/>
            <person name="Jiang X."/>
            <person name="Li C."/>
            <person name="Li S.P."/>
            <person name="Hong Q."/>
            <person name="Li W.J."/>
        </authorList>
    </citation>
    <scope>NUCLEOTIDE SEQUENCE [LARGE SCALE GENOMIC DNA]</scope>
    <source>
        <strain evidence="1 2">J6</strain>
    </source>
</reference>
<dbReference type="KEGG" id="pzh:CX676_06370"/>
<evidence type="ECO:0000313" key="2">
    <source>
        <dbReference type="Proteomes" id="UP000234530"/>
    </source>
</evidence>
<dbReference type="EMBL" id="CP025430">
    <property type="protein sequence ID" value="AUH63829.1"/>
    <property type="molecule type" value="Genomic_DNA"/>
</dbReference>
<gene>
    <name evidence="1" type="ORF">CX676_06370</name>
</gene>
<accession>A0A2H5EX01</accession>
<dbReference type="AlphaFoldDB" id="A0A2H5EX01"/>
<name>A0A2H5EX01_9RHOB</name>
<organism evidence="1 2">
    <name type="scientific">Paracoccus zhejiangensis</name>
    <dbReference type="NCBI Taxonomy" id="1077935"/>
    <lineage>
        <taxon>Bacteria</taxon>
        <taxon>Pseudomonadati</taxon>
        <taxon>Pseudomonadota</taxon>
        <taxon>Alphaproteobacteria</taxon>
        <taxon>Rhodobacterales</taxon>
        <taxon>Paracoccaceae</taxon>
        <taxon>Paracoccus</taxon>
    </lineage>
</organism>
<sequence>MGIGVAFGAIAAFAVVYLFGAGLFAGLLAYSLGGAACTLVAAWFRFRCVEERGEAADKSVVDKKLVAAQ</sequence>
<proteinExistence type="predicted"/>